<organism evidence="1 2">
    <name type="scientific">Sediminicola luteus</name>
    <dbReference type="NCBI Taxonomy" id="319238"/>
    <lineage>
        <taxon>Bacteria</taxon>
        <taxon>Pseudomonadati</taxon>
        <taxon>Bacteroidota</taxon>
        <taxon>Flavobacteriia</taxon>
        <taxon>Flavobacteriales</taxon>
        <taxon>Flavobacteriaceae</taxon>
        <taxon>Sediminicola</taxon>
    </lineage>
</organism>
<comment type="caution">
    <text evidence="1">The sequence shown here is derived from an EMBL/GenBank/DDBJ whole genome shotgun (WGS) entry which is preliminary data.</text>
</comment>
<gene>
    <name evidence="1" type="ORF">ABXZ32_13515</name>
</gene>
<accession>A0ABV2TYQ6</accession>
<evidence type="ECO:0000313" key="1">
    <source>
        <dbReference type="EMBL" id="MET7030421.1"/>
    </source>
</evidence>
<dbReference type="Proteomes" id="UP001549773">
    <property type="component" value="Unassembled WGS sequence"/>
</dbReference>
<name>A0ABV2TYQ6_9FLAO</name>
<protein>
    <submittedName>
        <fullName evidence="1">Uncharacterized protein</fullName>
    </submittedName>
</protein>
<dbReference type="EMBL" id="JBEWYP010000008">
    <property type="protein sequence ID" value="MET7030421.1"/>
    <property type="molecule type" value="Genomic_DNA"/>
</dbReference>
<reference evidence="1 2" key="1">
    <citation type="submission" date="2024-07" db="EMBL/GenBank/DDBJ databases">
        <title>The genome sequence of type strain Sediminicola luteus GDMCC 1.2596T.</title>
        <authorList>
            <person name="Liu Y."/>
        </authorList>
    </citation>
    <scope>NUCLEOTIDE SEQUENCE [LARGE SCALE GENOMIC DNA]</scope>
    <source>
        <strain evidence="1 2">GDMCC 1.2596</strain>
    </source>
</reference>
<sequence>MEKYLDNLQQFARVGQVRKKEVGSKGMPDNFIMGMTNQHSIIDSNLDK</sequence>
<evidence type="ECO:0000313" key="2">
    <source>
        <dbReference type="Proteomes" id="UP001549773"/>
    </source>
</evidence>
<keyword evidence="2" id="KW-1185">Reference proteome</keyword>
<proteinExistence type="predicted"/>
<dbReference type="RefSeq" id="WP_354619217.1">
    <property type="nucleotide sequence ID" value="NZ_JBEWYP010000008.1"/>
</dbReference>